<dbReference type="EMBL" id="CP030032">
    <property type="protein sequence ID" value="AWV90462.1"/>
    <property type="molecule type" value="Genomic_DNA"/>
</dbReference>
<dbReference type="OrthoDB" id="9797417at2"/>
<accession>A0A2Z4FNK7</accession>
<dbReference type="Proteomes" id="UP000249799">
    <property type="component" value="Chromosome"/>
</dbReference>
<organism evidence="2 3">
    <name type="scientific">Bradymonas sediminis</name>
    <dbReference type="NCBI Taxonomy" id="1548548"/>
    <lineage>
        <taxon>Bacteria</taxon>
        <taxon>Deltaproteobacteria</taxon>
        <taxon>Bradymonadales</taxon>
        <taxon>Bradymonadaceae</taxon>
        <taxon>Bradymonas</taxon>
    </lineage>
</organism>
<feature type="domain" description="N-acetyltransferase" evidence="1">
    <location>
        <begin position="205"/>
        <end position="338"/>
    </location>
</feature>
<gene>
    <name evidence="2" type="ORF">DN745_14435</name>
</gene>
<dbReference type="InterPro" id="IPR016181">
    <property type="entry name" value="Acyl_CoA_acyltransferase"/>
</dbReference>
<sequence length="338" mass="38019">MISSNKCVEKTDCLWRSVFLLLLPAQDLLMAIQHITAPQYAPPEVLTEDSTAEAMAFLSVDIPLNLFQLSWLENYGIDSPRKADAFVFLGVRTTRGRLAGVALLVGRSLLLVHSPEAGAAEALGRWVRGQEVHLDHLVSDTPSVDAFWRGYAHADAHLEDPPAPLQAQTHRAQMLYTLERHRWNYCNTLPERAAAGVHPRLARLDEIDAVFLASVRMHREETNIDPLEDDPDAFRRHVAHRISNGRCYVHFDAHRRLLFKAELSAHSRFGAQVSGVYTDPICRQKGIATAALFDICKQLFEGGARRVTLYVNDDNEAAHRVYRKVGFVPHAPYQTIFV</sequence>
<reference evidence="2 3" key="1">
    <citation type="submission" date="2018-06" db="EMBL/GenBank/DDBJ databases">
        <title>Lujinxingia sediminis gen. nov. sp. nov., a new facultative anaerobic member of the class Deltaproteobacteria, and proposal of Lujinxingaceae fam. nov.</title>
        <authorList>
            <person name="Guo L.-Y."/>
            <person name="Li C.-M."/>
            <person name="Wang S."/>
            <person name="Du Z.-J."/>
        </authorList>
    </citation>
    <scope>NUCLEOTIDE SEQUENCE [LARGE SCALE GENOMIC DNA]</scope>
    <source>
        <strain evidence="2 3">FA350</strain>
    </source>
</reference>
<evidence type="ECO:0000259" key="1">
    <source>
        <dbReference type="PROSITE" id="PS51186"/>
    </source>
</evidence>
<keyword evidence="3" id="KW-1185">Reference proteome</keyword>
<dbReference type="AlphaFoldDB" id="A0A2Z4FNK7"/>
<evidence type="ECO:0000313" key="2">
    <source>
        <dbReference type="EMBL" id="AWV90462.1"/>
    </source>
</evidence>
<dbReference type="SUPFAM" id="SSF55729">
    <property type="entry name" value="Acyl-CoA N-acyltransferases (Nat)"/>
    <property type="match status" value="1"/>
</dbReference>
<dbReference type="CDD" id="cd04301">
    <property type="entry name" value="NAT_SF"/>
    <property type="match status" value="1"/>
</dbReference>
<dbReference type="Pfam" id="PF00583">
    <property type="entry name" value="Acetyltransf_1"/>
    <property type="match status" value="1"/>
</dbReference>
<dbReference type="InterPro" id="IPR000182">
    <property type="entry name" value="GNAT_dom"/>
</dbReference>
<evidence type="ECO:0000313" key="3">
    <source>
        <dbReference type="Proteomes" id="UP000249799"/>
    </source>
</evidence>
<proteinExistence type="predicted"/>
<dbReference type="KEGG" id="bsed:DN745_14435"/>
<protein>
    <recommendedName>
        <fullName evidence="1">N-acetyltransferase domain-containing protein</fullName>
    </recommendedName>
</protein>
<dbReference type="GO" id="GO:0016747">
    <property type="term" value="F:acyltransferase activity, transferring groups other than amino-acyl groups"/>
    <property type="evidence" value="ECO:0007669"/>
    <property type="project" value="InterPro"/>
</dbReference>
<dbReference type="Gene3D" id="3.40.630.30">
    <property type="match status" value="1"/>
</dbReference>
<dbReference type="PROSITE" id="PS51186">
    <property type="entry name" value="GNAT"/>
    <property type="match status" value="1"/>
</dbReference>
<name>A0A2Z4FNK7_9DELT</name>